<feature type="domain" description="FAD dependent oxidoreductase" evidence="7">
    <location>
        <begin position="4"/>
        <end position="353"/>
    </location>
</feature>
<dbReference type="EMBL" id="CP051428">
    <property type="protein sequence ID" value="QJC51397.1"/>
    <property type="molecule type" value="Genomic_DNA"/>
</dbReference>
<accession>A0A6H2GVG7</accession>
<evidence type="ECO:0000256" key="2">
    <source>
        <dbReference type="ARBA" id="ARBA00022977"/>
    </source>
</evidence>
<dbReference type="GO" id="GO:0005737">
    <property type="term" value="C:cytoplasm"/>
    <property type="evidence" value="ECO:0007669"/>
    <property type="project" value="TreeGrafter"/>
</dbReference>
<dbReference type="SUPFAM" id="SSF51905">
    <property type="entry name" value="FAD/NAD(P)-binding domain"/>
    <property type="match status" value="1"/>
</dbReference>
<dbReference type="NCBIfam" id="TIGR02352">
    <property type="entry name" value="thiamin_ThiO"/>
    <property type="match status" value="1"/>
</dbReference>
<dbReference type="PANTHER" id="PTHR13847">
    <property type="entry name" value="SARCOSINE DEHYDROGENASE-RELATED"/>
    <property type="match status" value="1"/>
</dbReference>
<proteinExistence type="predicted"/>
<dbReference type="Gene3D" id="3.50.50.60">
    <property type="entry name" value="FAD/NAD(P)-binding domain"/>
    <property type="match status" value="1"/>
</dbReference>
<dbReference type="EC" id="1.4.3.19" evidence="5"/>
<evidence type="ECO:0000256" key="5">
    <source>
        <dbReference type="ARBA" id="ARBA00050018"/>
    </source>
</evidence>
<comment type="pathway">
    <text evidence="1">Cofactor biosynthesis; thiamine diphosphate biosynthesis.</text>
</comment>
<keyword evidence="3 8" id="KW-0560">Oxidoreductase</keyword>
<dbReference type="PANTHER" id="PTHR13847:SF289">
    <property type="entry name" value="GLYCINE OXIDASE"/>
    <property type="match status" value="1"/>
</dbReference>
<dbReference type="InterPro" id="IPR036188">
    <property type="entry name" value="FAD/NAD-bd_sf"/>
</dbReference>
<protein>
    <recommendedName>
        <fullName evidence="5">glycine oxidase</fullName>
        <ecNumber evidence="5">1.4.3.19</ecNumber>
    </recommendedName>
</protein>
<dbReference type="GO" id="GO:0043799">
    <property type="term" value="F:glycine oxidase activity"/>
    <property type="evidence" value="ECO:0007669"/>
    <property type="project" value="UniProtKB-EC"/>
</dbReference>
<evidence type="ECO:0000256" key="4">
    <source>
        <dbReference type="ARBA" id="ARBA00049872"/>
    </source>
</evidence>
<evidence type="ECO:0000313" key="9">
    <source>
        <dbReference type="Proteomes" id="UP000502136"/>
    </source>
</evidence>
<gene>
    <name evidence="8" type="primary">thiO</name>
    <name evidence="8" type="ORF">HGI30_07450</name>
</gene>
<dbReference type="UniPathway" id="UPA00060"/>
<dbReference type="AlphaFoldDB" id="A0A6H2GVG7"/>
<keyword evidence="9" id="KW-1185">Reference proteome</keyword>
<evidence type="ECO:0000256" key="3">
    <source>
        <dbReference type="ARBA" id="ARBA00023002"/>
    </source>
</evidence>
<dbReference type="RefSeq" id="WP_168907048.1">
    <property type="nucleotide sequence ID" value="NZ_CP051428.1"/>
</dbReference>
<evidence type="ECO:0000256" key="1">
    <source>
        <dbReference type="ARBA" id="ARBA00004948"/>
    </source>
</evidence>
<evidence type="ECO:0000259" key="7">
    <source>
        <dbReference type="Pfam" id="PF01266"/>
    </source>
</evidence>
<dbReference type="InterPro" id="IPR006076">
    <property type="entry name" value="FAD-dep_OxRdtase"/>
</dbReference>
<keyword evidence="2" id="KW-0784">Thiamine biosynthesis</keyword>
<dbReference type="PROSITE" id="PS51257">
    <property type="entry name" value="PROKAR_LIPOPROTEIN"/>
    <property type="match status" value="1"/>
</dbReference>
<reference evidence="8 9" key="1">
    <citation type="submission" date="2020-04" db="EMBL/GenBank/DDBJ databases">
        <title>Novel Paenibacillus strain UniB2 isolated from commercial digestive syrup.</title>
        <authorList>
            <person name="Thorat V."/>
            <person name="Kirdat K."/>
            <person name="Tiwarekar B."/>
            <person name="Yadav A."/>
        </authorList>
    </citation>
    <scope>NUCLEOTIDE SEQUENCE [LARGE SCALE GENOMIC DNA]</scope>
    <source>
        <strain evidence="8 9">UniB2</strain>
    </source>
</reference>
<comment type="catalytic activity">
    <reaction evidence="4">
        <text>glycine + O2 + H2O = glyoxylate + H2O2 + NH4(+)</text>
        <dbReference type="Rhea" id="RHEA:11532"/>
        <dbReference type="ChEBI" id="CHEBI:15377"/>
        <dbReference type="ChEBI" id="CHEBI:15379"/>
        <dbReference type="ChEBI" id="CHEBI:16240"/>
        <dbReference type="ChEBI" id="CHEBI:28938"/>
        <dbReference type="ChEBI" id="CHEBI:36655"/>
        <dbReference type="ChEBI" id="CHEBI:57305"/>
        <dbReference type="EC" id="1.4.3.19"/>
    </reaction>
</comment>
<feature type="compositionally biased region" description="Low complexity" evidence="6">
    <location>
        <begin position="378"/>
        <end position="389"/>
    </location>
</feature>
<dbReference type="GO" id="GO:0009228">
    <property type="term" value="P:thiamine biosynthetic process"/>
    <property type="evidence" value="ECO:0007669"/>
    <property type="project" value="UniProtKB-KW"/>
</dbReference>
<name>A0A6H2GVG7_9BACL</name>
<evidence type="ECO:0000313" key="8">
    <source>
        <dbReference type="EMBL" id="QJC51397.1"/>
    </source>
</evidence>
<organism evidence="8 9">
    <name type="scientific">Paenibacillus albicereus</name>
    <dbReference type="NCBI Taxonomy" id="2726185"/>
    <lineage>
        <taxon>Bacteria</taxon>
        <taxon>Bacillati</taxon>
        <taxon>Bacillota</taxon>
        <taxon>Bacilli</taxon>
        <taxon>Bacillales</taxon>
        <taxon>Paenibacillaceae</taxon>
        <taxon>Paenibacillus</taxon>
    </lineage>
</organism>
<dbReference type="Pfam" id="PF01266">
    <property type="entry name" value="DAO"/>
    <property type="match status" value="1"/>
</dbReference>
<feature type="region of interest" description="Disordered" evidence="6">
    <location>
        <begin position="378"/>
        <end position="424"/>
    </location>
</feature>
<dbReference type="Gene3D" id="3.30.9.10">
    <property type="entry name" value="D-Amino Acid Oxidase, subunit A, domain 2"/>
    <property type="match status" value="1"/>
</dbReference>
<dbReference type="GO" id="GO:0009229">
    <property type="term" value="P:thiamine diphosphate biosynthetic process"/>
    <property type="evidence" value="ECO:0007669"/>
    <property type="project" value="UniProtKB-UniPathway"/>
</dbReference>
<sequence length="424" mass="44592">MKERVLILGGGIIGLACALEAARDGSREVTVVERGGFGGQATGAAAGMLAPFSENVEQPDAFFELCLDSLRRYPEWVERIEEQSGMEAGLRRTGSIGVALHEADLLPLQSRLRWQRAAGSGAELLSAAQTARLEPMLAACAGGLYTPDEAHVDAPRLAAALEQACRSIGVRLMAGQGGLASLELRPEDAPERPVALTTEAGSRLEADRLVLCAGAWSGEFERLFGLPETIHPIRGQICAYGVPDGEVRHMVFTSQAYWVGKSGGRLVCGASEDVAGFCTDVTDKGIGRLERWSARAFPMLAGLRPSTRWAGLRPATRDGRPLIGRLSGYPQVLFAAGHYRNGILLAPATAAAVLGLLDGDELAASPAFHPERFRHASGAFPSRSAASSPPGDPHAPAARTSEPAGRTAAAPHEGVLSGDRRGPA</sequence>
<evidence type="ECO:0000256" key="6">
    <source>
        <dbReference type="SAM" id="MobiDB-lite"/>
    </source>
</evidence>
<dbReference type="Proteomes" id="UP000502136">
    <property type="component" value="Chromosome"/>
</dbReference>
<dbReference type="InterPro" id="IPR012727">
    <property type="entry name" value="Gly_oxidase_ThiO"/>
</dbReference>
<dbReference type="KEGG" id="palr:HGI30_07450"/>
<dbReference type="SUPFAM" id="SSF54373">
    <property type="entry name" value="FAD-linked reductases, C-terminal domain"/>
    <property type="match status" value="1"/>
</dbReference>
<dbReference type="GO" id="GO:0050660">
    <property type="term" value="F:flavin adenine dinucleotide binding"/>
    <property type="evidence" value="ECO:0007669"/>
    <property type="project" value="InterPro"/>
</dbReference>